<protein>
    <recommendedName>
        <fullName evidence="1">DUF7167 domain-containing protein</fullName>
    </recommendedName>
</protein>
<dbReference type="RefSeq" id="WP_188591354.1">
    <property type="nucleotide sequence ID" value="NZ_BMFU01000001.1"/>
</dbReference>
<dbReference type="InterPro" id="IPR055591">
    <property type="entry name" value="DUF7167"/>
</dbReference>
<feature type="domain" description="DUF7167" evidence="1">
    <location>
        <begin position="16"/>
        <end position="57"/>
    </location>
</feature>
<accession>A0ABQ1Z322</accession>
<dbReference type="Proteomes" id="UP000652153">
    <property type="component" value="Unassembled WGS sequence"/>
</dbReference>
<comment type="caution">
    <text evidence="2">The sequence shown here is derived from an EMBL/GenBank/DDBJ whole genome shotgun (WGS) entry which is preliminary data.</text>
</comment>
<dbReference type="Pfam" id="PF23768">
    <property type="entry name" value="DUF7167"/>
    <property type="match status" value="1"/>
</dbReference>
<evidence type="ECO:0000259" key="1">
    <source>
        <dbReference type="Pfam" id="PF23768"/>
    </source>
</evidence>
<proteinExistence type="predicted"/>
<evidence type="ECO:0000313" key="2">
    <source>
        <dbReference type="EMBL" id="GGH46137.1"/>
    </source>
</evidence>
<keyword evidence="3" id="KW-1185">Reference proteome</keyword>
<sequence>MKDQENGVLTVDWEMSIGFPGARRQGSVDIELSELEGKTADEREEIIYAAIWEDAMQFVDVYPTNLVKEEE</sequence>
<organism evidence="2 3">
    <name type="scientific">Paenibacillus silvae</name>
    <dbReference type="NCBI Taxonomy" id="1325358"/>
    <lineage>
        <taxon>Bacteria</taxon>
        <taxon>Bacillati</taxon>
        <taxon>Bacillota</taxon>
        <taxon>Bacilli</taxon>
        <taxon>Bacillales</taxon>
        <taxon>Paenibacillaceae</taxon>
        <taxon>Paenibacillus</taxon>
    </lineage>
</organism>
<evidence type="ECO:0000313" key="3">
    <source>
        <dbReference type="Proteomes" id="UP000652153"/>
    </source>
</evidence>
<reference evidence="3" key="1">
    <citation type="journal article" date="2019" name="Int. J. Syst. Evol. Microbiol.">
        <title>The Global Catalogue of Microorganisms (GCM) 10K type strain sequencing project: providing services to taxonomists for standard genome sequencing and annotation.</title>
        <authorList>
            <consortium name="The Broad Institute Genomics Platform"/>
            <consortium name="The Broad Institute Genome Sequencing Center for Infectious Disease"/>
            <person name="Wu L."/>
            <person name="Ma J."/>
        </authorList>
    </citation>
    <scope>NUCLEOTIDE SEQUENCE [LARGE SCALE GENOMIC DNA]</scope>
    <source>
        <strain evidence="3">CGMCC 1.12770</strain>
    </source>
</reference>
<name>A0ABQ1Z322_9BACL</name>
<gene>
    <name evidence="2" type="ORF">GCM10008014_08600</name>
</gene>
<dbReference type="EMBL" id="BMFU01000001">
    <property type="protein sequence ID" value="GGH46137.1"/>
    <property type="molecule type" value="Genomic_DNA"/>
</dbReference>